<evidence type="ECO:0000256" key="7">
    <source>
        <dbReference type="RuleBase" id="RU363079"/>
    </source>
</evidence>
<reference evidence="9" key="1">
    <citation type="submission" date="2023-10" db="EMBL/GenBank/DDBJ databases">
        <authorList>
            <person name="Chen Y."/>
            <person name="Shah S."/>
            <person name="Dougan E. K."/>
            <person name="Thang M."/>
            <person name="Chan C."/>
        </authorList>
    </citation>
    <scope>NUCLEOTIDE SEQUENCE [LARGE SCALE GENOMIC DNA]</scope>
</reference>
<comment type="subcellular location">
    <subcellularLocation>
        <location evidence="1">Membrane</location>
        <topology evidence="1">Multi-pass membrane protein</topology>
    </subcellularLocation>
</comment>
<accession>A0ABN9XXI5</accession>
<evidence type="ECO:0000256" key="3">
    <source>
        <dbReference type="ARBA" id="ARBA00022692"/>
    </source>
</evidence>
<protein>
    <recommendedName>
        <fullName evidence="7">Transmembrane 9 superfamily member</fullName>
    </recommendedName>
</protein>
<name>A0ABN9XXI5_9DINO</name>
<feature type="non-terminal residue" evidence="9">
    <location>
        <position position="1"/>
    </location>
</feature>
<keyword evidence="5" id="KW-1133">Transmembrane helix</keyword>
<feature type="region of interest" description="Disordered" evidence="8">
    <location>
        <begin position="1"/>
        <end position="49"/>
    </location>
</feature>
<evidence type="ECO:0000256" key="8">
    <source>
        <dbReference type="SAM" id="MobiDB-lite"/>
    </source>
</evidence>
<dbReference type="PANTHER" id="PTHR10766">
    <property type="entry name" value="TRANSMEMBRANE 9 SUPERFAMILY PROTEIN"/>
    <property type="match status" value="1"/>
</dbReference>
<sequence length="206" mass="22254">GPPAAEGGQPLRGAACCGPPRGRVRGGEAARRGGAAGRRGSGEMSPLPGIRGPGAVGLAALAARSRAVYLPGFAPVEYDQGVPVELKVNKLTSVKTQLPYRYYTLPYCEPAGGIKESQENLGETLTGDQIENSPYEIKVLINQSCTTLCTQKLTAEQKDKFRSMIEDEYLVNWIVDQLPAATRYKRKDGEYMYMDGFLVGLLQNGR</sequence>
<evidence type="ECO:0000313" key="9">
    <source>
        <dbReference type="EMBL" id="CAK0904816.1"/>
    </source>
</evidence>
<evidence type="ECO:0000256" key="6">
    <source>
        <dbReference type="ARBA" id="ARBA00023136"/>
    </source>
</evidence>
<dbReference type="EMBL" id="CAUYUJ010021469">
    <property type="protein sequence ID" value="CAK0904816.1"/>
    <property type="molecule type" value="Genomic_DNA"/>
</dbReference>
<evidence type="ECO:0000256" key="4">
    <source>
        <dbReference type="ARBA" id="ARBA00022729"/>
    </source>
</evidence>
<proteinExistence type="inferred from homology"/>
<organism evidence="9 10">
    <name type="scientific">Prorocentrum cordatum</name>
    <dbReference type="NCBI Taxonomy" id="2364126"/>
    <lineage>
        <taxon>Eukaryota</taxon>
        <taxon>Sar</taxon>
        <taxon>Alveolata</taxon>
        <taxon>Dinophyceae</taxon>
        <taxon>Prorocentrales</taxon>
        <taxon>Prorocentraceae</taxon>
        <taxon>Prorocentrum</taxon>
    </lineage>
</organism>
<dbReference type="Pfam" id="PF02990">
    <property type="entry name" value="EMP70"/>
    <property type="match status" value="1"/>
</dbReference>
<keyword evidence="10" id="KW-1185">Reference proteome</keyword>
<comment type="similarity">
    <text evidence="2 7">Belongs to the nonaspanin (TM9SF) (TC 9.A.2) family.</text>
</comment>
<evidence type="ECO:0000256" key="2">
    <source>
        <dbReference type="ARBA" id="ARBA00005227"/>
    </source>
</evidence>
<evidence type="ECO:0000256" key="1">
    <source>
        <dbReference type="ARBA" id="ARBA00004141"/>
    </source>
</evidence>
<gene>
    <name evidence="9" type="ORF">PCOR1329_LOCUS80735</name>
</gene>
<dbReference type="InterPro" id="IPR004240">
    <property type="entry name" value="EMP70"/>
</dbReference>
<keyword evidence="4" id="KW-0732">Signal</keyword>
<dbReference type="Proteomes" id="UP001189429">
    <property type="component" value="Unassembled WGS sequence"/>
</dbReference>
<evidence type="ECO:0000256" key="5">
    <source>
        <dbReference type="ARBA" id="ARBA00022989"/>
    </source>
</evidence>
<keyword evidence="3" id="KW-0812">Transmembrane</keyword>
<comment type="caution">
    <text evidence="9">The sequence shown here is derived from an EMBL/GenBank/DDBJ whole genome shotgun (WGS) entry which is preliminary data.</text>
</comment>
<feature type="non-terminal residue" evidence="9">
    <location>
        <position position="206"/>
    </location>
</feature>
<keyword evidence="6" id="KW-0472">Membrane</keyword>
<evidence type="ECO:0000313" key="10">
    <source>
        <dbReference type="Proteomes" id="UP001189429"/>
    </source>
</evidence>